<dbReference type="GO" id="GO:0003887">
    <property type="term" value="F:DNA-directed DNA polymerase activity"/>
    <property type="evidence" value="ECO:0007669"/>
    <property type="project" value="UniProtKB-KW"/>
</dbReference>
<accession>A0A381WSB2</accession>
<keyword evidence="4" id="KW-0548">Nucleotidyltransferase</keyword>
<dbReference type="InterPro" id="IPR043502">
    <property type="entry name" value="DNA/RNA_pol_sf"/>
</dbReference>
<protein>
    <recommendedName>
        <fullName evidence="2">DNA-directed DNA polymerase</fullName>
        <ecNumber evidence="2">2.7.7.7</ecNumber>
    </recommendedName>
</protein>
<dbReference type="PANTHER" id="PTHR10322:SF23">
    <property type="entry name" value="DNA POLYMERASE DELTA CATALYTIC SUBUNIT"/>
    <property type="match status" value="1"/>
</dbReference>
<organism evidence="10">
    <name type="scientific">marine metagenome</name>
    <dbReference type="NCBI Taxonomy" id="408172"/>
    <lineage>
        <taxon>unclassified sequences</taxon>
        <taxon>metagenomes</taxon>
        <taxon>ecological metagenomes</taxon>
    </lineage>
</organism>
<sequence>MYQNVYYESRKNRVHIWDDKSGHVVVPYKRYAYVKDSYGTHVSLYGDKLKKLYSWPKGTSGLYESDINPETRTLIDTYTDSEEPSVGHVIMIIDIEVEVTEGFPSPQRAPNKITSIAIHDSVTDQYFCFVLDEKSILSGDFGKNVTVESYQTEYELLQRFFAKYLEIRPTIITGWNIDGFDIPYLYNRSQQIVGKNIADCLSPVQSVYYNKYREKYMLAGVSCLDYIMLYKNFTFSSKPSYRLDEIGKSEVGTAKISYDGTLNDLYENDLEKFVEYNIHDVRIVKKLDDKLDFIEIARAISHIGHVPYEDIVYDSRFLEGAILVYLKKLGVVAPNKPIRSEITKDKKFAGAYVQDPQKGKHNWVYDLDITSMYPSVIMSLNISPEMKIGKVIGWNPEEFIRGKKKTYSIRMNGKKKGQLTETELKEFFDNNQVSISRNGILYRTDKQGLIPSLLSKWFDQRKEFRKLAKKFGDEGDEDKYGYFNRRQHIQKIVLNSMYGVLGLPVFRFYDLDNAEATTLTGQSLIKFTRKLVNHFYNKELGTEKDYCIYIDTDSVFYSAVPLIEHRFKGEMSDVMMTQRINDIATEVQGFLNETYDYFADRFCNLDKHRFEIKQEIVAKSGLFIVKKRYGMKVISDNGRQVNTTLVKGLDTVRSNFAPLFRQLLKDVLEDILGDVPKDKIDHRITRFRKNMKLNQLDEISSPTGVKGIWKYLRKENEHSSTSILEKPKDRRVFSLFHKGTPVHVKAAIAYNDLVKYFKQDNKYGFINNGDKIRWVYLKT</sequence>
<dbReference type="SMART" id="SM00486">
    <property type="entry name" value="POLBc"/>
    <property type="match status" value="1"/>
</dbReference>
<evidence type="ECO:0000256" key="2">
    <source>
        <dbReference type="ARBA" id="ARBA00012417"/>
    </source>
</evidence>
<dbReference type="Pfam" id="PF00136">
    <property type="entry name" value="DNA_pol_B"/>
    <property type="match status" value="1"/>
</dbReference>
<dbReference type="InterPro" id="IPR050240">
    <property type="entry name" value="DNA_pol_type-B"/>
</dbReference>
<name>A0A381WSB2_9ZZZZ</name>
<dbReference type="EMBL" id="UINC01012568">
    <property type="protein sequence ID" value="SVA54817.1"/>
    <property type="molecule type" value="Genomic_DNA"/>
</dbReference>
<dbReference type="Pfam" id="PF03104">
    <property type="entry name" value="DNA_pol_B_exo1"/>
    <property type="match status" value="1"/>
</dbReference>
<dbReference type="EC" id="2.7.7.7" evidence="2"/>
<gene>
    <name evidence="10" type="ORF">METZ01_LOCUS107671</name>
</gene>
<evidence type="ECO:0000256" key="1">
    <source>
        <dbReference type="ARBA" id="ARBA00005755"/>
    </source>
</evidence>
<feature type="non-terminal residue" evidence="10">
    <location>
        <position position="779"/>
    </location>
</feature>
<evidence type="ECO:0000256" key="5">
    <source>
        <dbReference type="ARBA" id="ARBA00022932"/>
    </source>
</evidence>
<dbReference type="InterPro" id="IPR012337">
    <property type="entry name" value="RNaseH-like_sf"/>
</dbReference>
<feature type="domain" description="DNA-directed DNA polymerase family B multifunctional" evidence="8">
    <location>
        <begin position="319"/>
        <end position="777"/>
    </location>
</feature>
<dbReference type="InterPro" id="IPR006134">
    <property type="entry name" value="DNA-dir_DNA_pol_B_multi_dom"/>
</dbReference>
<dbReference type="Gene3D" id="3.40.1820.10">
    <property type="entry name" value="DnaQ-like 3'-5' exonuclease"/>
    <property type="match status" value="1"/>
</dbReference>
<evidence type="ECO:0000256" key="3">
    <source>
        <dbReference type="ARBA" id="ARBA00022679"/>
    </source>
</evidence>
<keyword evidence="5" id="KW-0239">DNA-directed DNA polymerase</keyword>
<keyword evidence="3" id="KW-0808">Transferase</keyword>
<dbReference type="GO" id="GO:0006261">
    <property type="term" value="P:DNA-templated DNA replication"/>
    <property type="evidence" value="ECO:0007669"/>
    <property type="project" value="TreeGrafter"/>
</dbReference>
<evidence type="ECO:0000313" key="10">
    <source>
        <dbReference type="EMBL" id="SVA54817.1"/>
    </source>
</evidence>
<dbReference type="Gene3D" id="3.90.1600.10">
    <property type="entry name" value="Palm domain of DNA polymerase"/>
    <property type="match status" value="1"/>
</dbReference>
<dbReference type="SUPFAM" id="SSF53098">
    <property type="entry name" value="Ribonuclease H-like"/>
    <property type="match status" value="1"/>
</dbReference>
<evidence type="ECO:0000259" key="9">
    <source>
        <dbReference type="Pfam" id="PF03104"/>
    </source>
</evidence>
<evidence type="ECO:0000256" key="6">
    <source>
        <dbReference type="ARBA" id="ARBA00023125"/>
    </source>
</evidence>
<evidence type="ECO:0000256" key="7">
    <source>
        <dbReference type="ARBA" id="ARBA00049244"/>
    </source>
</evidence>
<feature type="domain" description="DNA-directed DNA polymerase family B exonuclease" evidence="9">
    <location>
        <begin position="74"/>
        <end position="246"/>
    </location>
</feature>
<keyword evidence="6" id="KW-0238">DNA-binding</keyword>
<dbReference type="InterPro" id="IPR006172">
    <property type="entry name" value="DNA-dir_DNA_pol_B"/>
</dbReference>
<proteinExistence type="inferred from homology"/>
<dbReference type="AlphaFoldDB" id="A0A381WSB2"/>
<dbReference type="GO" id="GO:0003677">
    <property type="term" value="F:DNA binding"/>
    <property type="evidence" value="ECO:0007669"/>
    <property type="project" value="UniProtKB-KW"/>
</dbReference>
<comment type="catalytic activity">
    <reaction evidence="7">
        <text>DNA(n) + a 2'-deoxyribonucleoside 5'-triphosphate = DNA(n+1) + diphosphate</text>
        <dbReference type="Rhea" id="RHEA:22508"/>
        <dbReference type="Rhea" id="RHEA-COMP:17339"/>
        <dbReference type="Rhea" id="RHEA-COMP:17340"/>
        <dbReference type="ChEBI" id="CHEBI:33019"/>
        <dbReference type="ChEBI" id="CHEBI:61560"/>
        <dbReference type="ChEBI" id="CHEBI:173112"/>
        <dbReference type="EC" id="2.7.7.7"/>
    </reaction>
</comment>
<dbReference type="PRINTS" id="PR00106">
    <property type="entry name" value="DNAPOLB"/>
</dbReference>
<dbReference type="PANTHER" id="PTHR10322">
    <property type="entry name" value="DNA POLYMERASE CATALYTIC SUBUNIT"/>
    <property type="match status" value="1"/>
</dbReference>
<dbReference type="SUPFAM" id="SSF56672">
    <property type="entry name" value="DNA/RNA polymerases"/>
    <property type="match status" value="1"/>
</dbReference>
<reference evidence="10" key="1">
    <citation type="submission" date="2018-05" db="EMBL/GenBank/DDBJ databases">
        <authorList>
            <person name="Lanie J.A."/>
            <person name="Ng W.-L."/>
            <person name="Kazmierczak K.M."/>
            <person name="Andrzejewski T.M."/>
            <person name="Davidsen T.M."/>
            <person name="Wayne K.J."/>
            <person name="Tettelin H."/>
            <person name="Glass J.I."/>
            <person name="Rusch D."/>
            <person name="Podicherti R."/>
            <person name="Tsui H.-C.T."/>
            <person name="Winkler M.E."/>
        </authorList>
    </citation>
    <scope>NUCLEOTIDE SEQUENCE</scope>
</reference>
<dbReference type="InterPro" id="IPR023211">
    <property type="entry name" value="DNA_pol_palm_dom_sf"/>
</dbReference>
<dbReference type="InterPro" id="IPR036397">
    <property type="entry name" value="RNaseH_sf"/>
</dbReference>
<evidence type="ECO:0000256" key="4">
    <source>
        <dbReference type="ARBA" id="ARBA00022695"/>
    </source>
</evidence>
<dbReference type="InterPro" id="IPR006133">
    <property type="entry name" value="DNA-dir_DNA_pol_B_exonuc"/>
</dbReference>
<dbReference type="GO" id="GO:0000166">
    <property type="term" value="F:nucleotide binding"/>
    <property type="evidence" value="ECO:0007669"/>
    <property type="project" value="InterPro"/>
</dbReference>
<evidence type="ECO:0000259" key="8">
    <source>
        <dbReference type="Pfam" id="PF00136"/>
    </source>
</evidence>
<comment type="similarity">
    <text evidence="1">Belongs to the DNA polymerase type-B family.</text>
</comment>
<dbReference type="Gene3D" id="3.30.420.10">
    <property type="entry name" value="Ribonuclease H-like superfamily/Ribonuclease H"/>
    <property type="match status" value="1"/>
</dbReference>